<comment type="caution">
    <text evidence="1">The sequence shown here is derived from an EMBL/GenBank/DDBJ whole genome shotgun (WGS) entry which is preliminary data.</text>
</comment>
<dbReference type="AlphaFoldDB" id="A0A928Z542"/>
<organism evidence="1 2">
    <name type="scientific">Romeriopsis navalis LEGE 11480</name>
    <dbReference type="NCBI Taxonomy" id="2777977"/>
    <lineage>
        <taxon>Bacteria</taxon>
        <taxon>Bacillati</taxon>
        <taxon>Cyanobacteriota</taxon>
        <taxon>Cyanophyceae</taxon>
        <taxon>Leptolyngbyales</taxon>
        <taxon>Leptolyngbyaceae</taxon>
        <taxon>Romeriopsis</taxon>
        <taxon>Romeriopsis navalis</taxon>
    </lineage>
</organism>
<reference evidence="1" key="1">
    <citation type="submission" date="2020-10" db="EMBL/GenBank/DDBJ databases">
        <authorList>
            <person name="Castelo-Branco R."/>
            <person name="Eusebio N."/>
            <person name="Adriana R."/>
            <person name="Vieira A."/>
            <person name="Brugerolle De Fraissinette N."/>
            <person name="Rezende De Castro R."/>
            <person name="Schneider M.P."/>
            <person name="Vasconcelos V."/>
            <person name="Leao P.N."/>
        </authorList>
    </citation>
    <scope>NUCLEOTIDE SEQUENCE</scope>
    <source>
        <strain evidence="1">LEGE 11480</strain>
    </source>
</reference>
<evidence type="ECO:0000313" key="1">
    <source>
        <dbReference type="EMBL" id="MBE9031068.1"/>
    </source>
</evidence>
<dbReference type="Proteomes" id="UP000625316">
    <property type="component" value="Unassembled WGS sequence"/>
</dbReference>
<keyword evidence="2" id="KW-1185">Reference proteome</keyword>
<gene>
    <name evidence="1" type="ORF">IQ266_15140</name>
</gene>
<proteinExistence type="predicted"/>
<dbReference type="EMBL" id="JADEXQ010000052">
    <property type="protein sequence ID" value="MBE9031068.1"/>
    <property type="molecule type" value="Genomic_DNA"/>
</dbReference>
<name>A0A928Z542_9CYAN</name>
<protein>
    <submittedName>
        <fullName evidence="1">Uncharacterized protein</fullName>
    </submittedName>
</protein>
<dbReference type="RefSeq" id="WP_264325897.1">
    <property type="nucleotide sequence ID" value="NZ_JADEXQ010000052.1"/>
</dbReference>
<accession>A0A928Z542</accession>
<evidence type="ECO:0000313" key="2">
    <source>
        <dbReference type="Proteomes" id="UP000625316"/>
    </source>
</evidence>
<sequence>MTERTIPTPRQNIHQNYRYPTNSTVDHSRHGRRFSLQHYLAGGICLLSVGLLFEQFDVRLPRQIMAIAGPIKPAGAERCDKVIQSKTRLSRQALGKVLTVPEGKSRAQIRAIAKQPYCTLPPLTVRVGETTEREAYPLAFEPDTWLVVIYEGNNYAGFDFLVQ</sequence>